<dbReference type="EMBL" id="CP024087">
    <property type="protein sequence ID" value="AYF26870.1"/>
    <property type="molecule type" value="Genomic_DNA"/>
</dbReference>
<organism evidence="2 3">
    <name type="scientific">Micromonospora tulbaghiae</name>
    <dbReference type="NCBI Taxonomy" id="479978"/>
    <lineage>
        <taxon>Bacteria</taxon>
        <taxon>Bacillati</taxon>
        <taxon>Actinomycetota</taxon>
        <taxon>Actinomycetes</taxon>
        <taxon>Micromonosporales</taxon>
        <taxon>Micromonosporaceae</taxon>
        <taxon>Micromonospora</taxon>
    </lineage>
</organism>
<sequence>MNFLFRFRRPGPLRIRVGSKGRVNADDYDGSFPAPDGIAGGRHVHKGIFFPITLEQFIRQAHAEGFTVKVCRGRSATVERRWMAGHITVVPGRGVVMRRTLSTWQILSLAGVVLLPIVCCLPGYLFIVSH</sequence>
<reference evidence="2 3" key="1">
    <citation type="submission" date="2017-10" db="EMBL/GenBank/DDBJ databases">
        <title>Integration of genomic and chemical information greatly accelerates assignment of the full stereostructure of myelolactone, a potent inhibitor of myeloma from a marine-derived Micromonospora.</title>
        <authorList>
            <person name="Kim M.C."/>
            <person name="Machado H."/>
            <person name="Jensen P.R."/>
            <person name="Fenical W."/>
        </authorList>
    </citation>
    <scope>NUCLEOTIDE SEQUENCE [LARGE SCALE GENOMIC DNA]</scope>
    <source>
        <strain evidence="2 3">CNY-010</strain>
    </source>
</reference>
<evidence type="ECO:0000256" key="1">
    <source>
        <dbReference type="SAM" id="Phobius"/>
    </source>
</evidence>
<evidence type="ECO:0000313" key="3">
    <source>
        <dbReference type="Proteomes" id="UP000267804"/>
    </source>
</evidence>
<gene>
    <name evidence="2" type="ORF">CSH63_05270</name>
</gene>
<dbReference type="RefSeq" id="WP_120569280.1">
    <property type="nucleotide sequence ID" value="NZ_CP024087.1"/>
</dbReference>
<keyword evidence="1" id="KW-1133">Transmembrane helix</keyword>
<accession>A0A386WHF1</accession>
<feature type="transmembrane region" description="Helical" evidence="1">
    <location>
        <begin position="106"/>
        <end position="127"/>
    </location>
</feature>
<keyword evidence="1" id="KW-0472">Membrane</keyword>
<dbReference type="AlphaFoldDB" id="A0A386WHF1"/>
<dbReference type="Proteomes" id="UP000267804">
    <property type="component" value="Chromosome"/>
</dbReference>
<dbReference type="KEGG" id="mtua:CSH63_05270"/>
<proteinExistence type="predicted"/>
<keyword evidence="1" id="KW-0812">Transmembrane</keyword>
<evidence type="ECO:0000313" key="2">
    <source>
        <dbReference type="EMBL" id="AYF26870.1"/>
    </source>
</evidence>
<protein>
    <submittedName>
        <fullName evidence="2">Uncharacterized protein</fullName>
    </submittedName>
</protein>
<name>A0A386WHF1_9ACTN</name>